<feature type="transmembrane region" description="Helical" evidence="5">
    <location>
        <begin position="326"/>
        <end position="348"/>
    </location>
</feature>
<evidence type="ECO:0000256" key="3">
    <source>
        <dbReference type="ARBA" id="ARBA00022989"/>
    </source>
</evidence>
<keyword evidence="8" id="KW-1185">Reference proteome</keyword>
<dbReference type="Proteomes" id="UP000594468">
    <property type="component" value="Chromosome"/>
</dbReference>
<dbReference type="InterPro" id="IPR020846">
    <property type="entry name" value="MFS_dom"/>
</dbReference>
<evidence type="ECO:0000259" key="6">
    <source>
        <dbReference type="PROSITE" id="PS50850"/>
    </source>
</evidence>
<gene>
    <name evidence="7" type="ORF">G4Y79_13145</name>
</gene>
<evidence type="ECO:0000256" key="2">
    <source>
        <dbReference type="ARBA" id="ARBA00022692"/>
    </source>
</evidence>
<keyword evidence="3 5" id="KW-1133">Transmembrane helix</keyword>
<evidence type="ECO:0000313" key="8">
    <source>
        <dbReference type="Proteomes" id="UP000594468"/>
    </source>
</evidence>
<keyword evidence="4 5" id="KW-0472">Membrane</keyword>
<keyword evidence="2 5" id="KW-0812">Transmembrane</keyword>
<protein>
    <submittedName>
        <fullName evidence="7">MFS transporter</fullName>
    </submittedName>
</protein>
<feature type="transmembrane region" description="Helical" evidence="5">
    <location>
        <begin position="272"/>
        <end position="295"/>
    </location>
</feature>
<feature type="transmembrane region" description="Helical" evidence="5">
    <location>
        <begin position="86"/>
        <end position="108"/>
    </location>
</feature>
<dbReference type="KEGG" id="pmet:G4Y79_13145"/>
<dbReference type="InterPro" id="IPR036259">
    <property type="entry name" value="MFS_trans_sf"/>
</dbReference>
<proteinExistence type="predicted"/>
<feature type="transmembrane region" description="Helical" evidence="5">
    <location>
        <begin position="302"/>
        <end position="320"/>
    </location>
</feature>
<dbReference type="Pfam" id="PF07690">
    <property type="entry name" value="MFS_1"/>
    <property type="match status" value="1"/>
</dbReference>
<comment type="subcellular location">
    <subcellularLocation>
        <location evidence="1">Cell membrane</location>
        <topology evidence="1">Multi-pass membrane protein</topology>
    </subcellularLocation>
</comment>
<dbReference type="GO" id="GO:0022857">
    <property type="term" value="F:transmembrane transporter activity"/>
    <property type="evidence" value="ECO:0007669"/>
    <property type="project" value="InterPro"/>
</dbReference>
<dbReference type="PANTHER" id="PTHR23526:SF1">
    <property type="entry name" value="MAJOR FACILITATOR SUPERFAMILY MFS_1"/>
    <property type="match status" value="1"/>
</dbReference>
<feature type="transmembrane region" description="Helical" evidence="5">
    <location>
        <begin position="158"/>
        <end position="177"/>
    </location>
</feature>
<name>A0A7S8E5A5_9CHLR</name>
<dbReference type="SUPFAM" id="SSF103473">
    <property type="entry name" value="MFS general substrate transporter"/>
    <property type="match status" value="1"/>
</dbReference>
<feature type="transmembrane region" description="Helical" evidence="5">
    <location>
        <begin position="360"/>
        <end position="383"/>
    </location>
</feature>
<dbReference type="RefSeq" id="WP_195168733.1">
    <property type="nucleotide sequence ID" value="NZ_CP062983.1"/>
</dbReference>
<dbReference type="AlphaFoldDB" id="A0A7S8E5A5"/>
<dbReference type="Gene3D" id="1.20.1250.20">
    <property type="entry name" value="MFS general substrate transporter like domains"/>
    <property type="match status" value="2"/>
</dbReference>
<dbReference type="PANTHER" id="PTHR23526">
    <property type="entry name" value="INTEGRAL MEMBRANE TRANSPORT PROTEIN-RELATED"/>
    <property type="match status" value="1"/>
</dbReference>
<feature type="domain" description="Major facilitator superfamily (MFS) profile" evidence="6">
    <location>
        <begin position="237"/>
        <end position="427"/>
    </location>
</feature>
<dbReference type="InterPro" id="IPR052528">
    <property type="entry name" value="Sugar_transport-like"/>
</dbReference>
<organism evidence="7 8">
    <name type="scientific">Phototrophicus methaneseepsis</name>
    <dbReference type="NCBI Taxonomy" id="2710758"/>
    <lineage>
        <taxon>Bacteria</taxon>
        <taxon>Bacillati</taxon>
        <taxon>Chloroflexota</taxon>
        <taxon>Candidatus Thermofontia</taxon>
        <taxon>Phototrophicales</taxon>
        <taxon>Phototrophicaceae</taxon>
        <taxon>Phototrophicus</taxon>
    </lineage>
</organism>
<dbReference type="GO" id="GO:0005886">
    <property type="term" value="C:plasma membrane"/>
    <property type="evidence" value="ECO:0007669"/>
    <property type="project" value="UniProtKB-SubCell"/>
</dbReference>
<evidence type="ECO:0000256" key="4">
    <source>
        <dbReference type="ARBA" id="ARBA00023136"/>
    </source>
</evidence>
<feature type="transmembrane region" description="Helical" evidence="5">
    <location>
        <begin position="389"/>
        <end position="411"/>
    </location>
</feature>
<sequence length="427" mass="46500">MQTATPMRHDTNMRHNFIVNVMDAAFFGLGMGFASYVTVLPLFVGTLTSSTLLIGLIATIHEIGWQLPQILTSARVSRLPLYRRMVLLMTLHERWPFLALAIVALLATVLDARLVLILTLIFTAWQSLGGGLTATAWQSMIGKIMPATVRGRFFGLQSSASNLLTSGGAVLAGILLGVLPYPYNFAACFGIASVGMAISFAFLAQTREQKRAVTQTEPANWQVFRREAGAVLRDDANFRWFILARILSQFARMAIAFYTIYATRTFDITPEFAGIITGILSLTQMFASPVVGWLGDRFGHRLVLAGGMTLMVCSVVLAITATTQEWFYVIFALTGMANAVQWTSMLAITVEFGTEENRAYYIGLSNTIIAPATLIAPLIGGWLADTAGFASAFSVSIVGGILAIAVLLLFFRNPVSRKKKPDELVTA</sequence>
<reference evidence="7 8" key="1">
    <citation type="submission" date="2020-02" db="EMBL/GenBank/DDBJ databases">
        <authorList>
            <person name="Zheng R.K."/>
            <person name="Sun C.M."/>
        </authorList>
    </citation>
    <scope>NUCLEOTIDE SEQUENCE [LARGE SCALE GENOMIC DNA]</scope>
    <source>
        <strain evidence="8">rifampicinis</strain>
    </source>
</reference>
<feature type="transmembrane region" description="Helical" evidence="5">
    <location>
        <begin position="42"/>
        <end position="65"/>
    </location>
</feature>
<feature type="transmembrane region" description="Helical" evidence="5">
    <location>
        <begin position="183"/>
        <end position="204"/>
    </location>
</feature>
<feature type="transmembrane region" description="Helical" evidence="5">
    <location>
        <begin position="240"/>
        <end position="260"/>
    </location>
</feature>
<evidence type="ECO:0000256" key="1">
    <source>
        <dbReference type="ARBA" id="ARBA00004651"/>
    </source>
</evidence>
<accession>A0A7S8E5A5</accession>
<evidence type="ECO:0000313" key="7">
    <source>
        <dbReference type="EMBL" id="QPC80658.1"/>
    </source>
</evidence>
<dbReference type="EMBL" id="CP062983">
    <property type="protein sequence ID" value="QPC80658.1"/>
    <property type="molecule type" value="Genomic_DNA"/>
</dbReference>
<evidence type="ECO:0000256" key="5">
    <source>
        <dbReference type="SAM" id="Phobius"/>
    </source>
</evidence>
<feature type="transmembrane region" description="Helical" evidence="5">
    <location>
        <begin position="114"/>
        <end position="137"/>
    </location>
</feature>
<dbReference type="PROSITE" id="PS50850">
    <property type="entry name" value="MFS"/>
    <property type="match status" value="1"/>
</dbReference>
<feature type="transmembrane region" description="Helical" evidence="5">
    <location>
        <begin position="17"/>
        <end position="36"/>
    </location>
</feature>
<dbReference type="InterPro" id="IPR011701">
    <property type="entry name" value="MFS"/>
</dbReference>